<feature type="active site" description="Acyl-thioester intermediate" evidence="14">
    <location>
        <position position="90"/>
    </location>
</feature>
<protein>
    <recommendedName>
        <fullName evidence="11">acetyl-CoA C-acyltransferase</fullName>
        <ecNumber evidence="11">2.3.1.16</ecNumber>
    </recommendedName>
    <alternativeName>
        <fullName evidence="13">Beta-ketothiolase</fullName>
    </alternativeName>
</protein>
<keyword evidence="6" id="KW-0276">Fatty acid metabolism</keyword>
<comment type="pathway">
    <text evidence="2">Biopolymer metabolism; poly-(R)-3-hydroxybutanoate biosynthesis.</text>
</comment>
<evidence type="ECO:0000256" key="3">
    <source>
        <dbReference type="ARBA" id="ARBA00010982"/>
    </source>
</evidence>
<dbReference type="GO" id="GO:0010124">
    <property type="term" value="P:phenylacetate catabolic process"/>
    <property type="evidence" value="ECO:0007669"/>
    <property type="project" value="TreeGrafter"/>
</dbReference>
<evidence type="ECO:0000256" key="12">
    <source>
        <dbReference type="ARBA" id="ARBA00037924"/>
    </source>
</evidence>
<dbReference type="SUPFAM" id="SSF53901">
    <property type="entry name" value="Thiolase-like"/>
    <property type="match status" value="2"/>
</dbReference>
<dbReference type="KEGG" id="moc:BB934_23700"/>
<comment type="subcellular location">
    <subcellularLocation>
        <location evidence="1">Peroxisome</location>
    </subcellularLocation>
</comment>
<evidence type="ECO:0000256" key="14">
    <source>
        <dbReference type="PIRSR" id="PIRSR000429-1"/>
    </source>
</evidence>
<evidence type="ECO:0000256" key="10">
    <source>
        <dbReference type="ARBA" id="ARBA00023315"/>
    </source>
</evidence>
<gene>
    <name evidence="18" type="ORF">BB934_23700</name>
</gene>
<evidence type="ECO:0000256" key="4">
    <source>
        <dbReference type="ARBA" id="ARBA00022679"/>
    </source>
</evidence>
<dbReference type="InterPro" id="IPR050215">
    <property type="entry name" value="Thiolase-like_sf_Thiolase"/>
</dbReference>
<feature type="domain" description="Thiolase C-terminal" evidence="17">
    <location>
        <begin position="279"/>
        <end position="398"/>
    </location>
</feature>
<evidence type="ECO:0000256" key="2">
    <source>
        <dbReference type="ARBA" id="ARBA00004683"/>
    </source>
</evidence>
<dbReference type="InterPro" id="IPR002155">
    <property type="entry name" value="Thiolase"/>
</dbReference>
<dbReference type="GO" id="GO:0003988">
    <property type="term" value="F:acetyl-CoA C-acyltransferase activity"/>
    <property type="evidence" value="ECO:0007669"/>
    <property type="project" value="UniProtKB-EC"/>
</dbReference>
<proteinExistence type="inferred from homology"/>
<dbReference type="GO" id="GO:0042619">
    <property type="term" value="P:poly-hydroxybutyrate biosynthetic process"/>
    <property type="evidence" value="ECO:0007669"/>
    <property type="project" value="UniProtKB-KW"/>
</dbReference>
<evidence type="ECO:0000256" key="11">
    <source>
        <dbReference type="ARBA" id="ARBA00024073"/>
    </source>
</evidence>
<feature type="active site" description="Proton acceptor" evidence="14">
    <location>
        <position position="356"/>
    </location>
</feature>
<dbReference type="CDD" id="cd00751">
    <property type="entry name" value="thiolase"/>
    <property type="match status" value="1"/>
</dbReference>
<dbReference type="Gene3D" id="3.40.47.10">
    <property type="match status" value="1"/>
</dbReference>
<dbReference type="PANTHER" id="PTHR43853">
    <property type="entry name" value="3-KETOACYL-COA THIOLASE, PEROXISOMAL"/>
    <property type="match status" value="1"/>
</dbReference>
<dbReference type="PANTHER" id="PTHR43853:SF8">
    <property type="entry name" value="3-KETOACYL-COA THIOLASE, PEROXISOMAL"/>
    <property type="match status" value="1"/>
</dbReference>
<dbReference type="EMBL" id="CP016616">
    <property type="protein sequence ID" value="ANY80864.1"/>
    <property type="molecule type" value="Genomic_DNA"/>
</dbReference>
<dbReference type="PIRSF" id="PIRSF000429">
    <property type="entry name" value="Ac-CoA_Ac_transf"/>
    <property type="match status" value="1"/>
</dbReference>
<keyword evidence="9" id="KW-0576">Peroxisome</keyword>
<evidence type="ECO:0000256" key="1">
    <source>
        <dbReference type="ARBA" id="ARBA00004275"/>
    </source>
</evidence>
<evidence type="ECO:0000256" key="13">
    <source>
        <dbReference type="ARBA" id="ARBA00080155"/>
    </source>
</evidence>
<evidence type="ECO:0000256" key="8">
    <source>
        <dbReference type="ARBA" id="ARBA00023098"/>
    </source>
</evidence>
<dbReference type="InterPro" id="IPR020613">
    <property type="entry name" value="Thiolase_CS"/>
</dbReference>
<evidence type="ECO:0000256" key="9">
    <source>
        <dbReference type="ARBA" id="ARBA00023140"/>
    </source>
</evidence>
<feature type="domain" description="Thiolase N-terminal" evidence="16">
    <location>
        <begin position="5"/>
        <end position="269"/>
    </location>
</feature>
<sequence>MREALIVSTARTPIGRAYRGAFNDTQAQVLGGHAISHAVARAKIEPAEIDDVVMGAAMQQGTTYLNVARQSALRAGLPTSVAGMTLDRQCASGLMAVATAANQIVANGVPITVGGGLESISLVQTPALNQDRFRDPWLVRNRPDLYMSMIETAEIVAERYGISREAQDAFALESQRRTAAAQASGIFDDEIVPLESVMRVKDKQTGEERFVEVRLDRDEGNRPETTLEGLSALKPVFADGQIVRQGKFVTAGNASQLSDGASACVLMESKLCEQRGLVPLGAYRGMAVAGCDPDEMGIGPVFAVSKLLKAYGLTVDDVGLWELNEAFASQAVYCRDRLGIDPAKLNVNGGAISVGHPYGMSGARLVGHALIEGKRRHVRYAVVTMCVGGGMGVAGLFEVL</sequence>
<keyword evidence="10 15" id="KW-0012">Acyltransferase</keyword>
<reference evidence="18" key="1">
    <citation type="submission" date="2016-07" db="EMBL/GenBank/DDBJ databases">
        <title>Microvirga ossetica sp. nov. a new species of rhizobia isolated from root nodules of the legume species Vicia alpestris Steven originated from North Ossetia region in the Caucasus.</title>
        <authorList>
            <person name="Safronova V.I."/>
            <person name="Kuznetsova I.G."/>
            <person name="Sazanova A.L."/>
            <person name="Belimov A."/>
            <person name="Andronov E."/>
            <person name="Osledkin Y.S."/>
            <person name="Onishchuk O.P."/>
            <person name="Kurchak O.N."/>
            <person name="Shaposhnikov A.I."/>
            <person name="Willems A."/>
            <person name="Tikhonovich I.A."/>
        </authorList>
    </citation>
    <scope>NUCLEOTIDE SEQUENCE [LARGE SCALE GENOMIC DNA]</scope>
    <source>
        <strain evidence="18">V5/3M</strain>
    </source>
</reference>
<dbReference type="PROSITE" id="PS00737">
    <property type="entry name" value="THIOLASE_2"/>
    <property type="match status" value="1"/>
</dbReference>
<comment type="pathway">
    <text evidence="12">Metabolic intermediate biosynthesis; (R)-mevalonate biosynthesis; (R)-mevalonate from acetyl-CoA: step 1/3.</text>
</comment>
<evidence type="ECO:0000313" key="18">
    <source>
        <dbReference type="EMBL" id="ANY80864.1"/>
    </source>
</evidence>
<feature type="active site" description="Proton acceptor" evidence="14">
    <location>
        <position position="386"/>
    </location>
</feature>
<comment type="similarity">
    <text evidence="3 15">Belongs to the thiolase-like superfamily. Thiolase family.</text>
</comment>
<dbReference type="RefSeq" id="WP_099511938.1">
    <property type="nucleotide sequence ID" value="NZ_CP016616.1"/>
</dbReference>
<dbReference type="GO" id="GO:0005737">
    <property type="term" value="C:cytoplasm"/>
    <property type="evidence" value="ECO:0007669"/>
    <property type="project" value="UniProtKB-ARBA"/>
</dbReference>
<keyword evidence="7" id="KW-0809">Transit peptide</keyword>
<dbReference type="PROSITE" id="PS00099">
    <property type="entry name" value="THIOLASE_3"/>
    <property type="match status" value="1"/>
</dbReference>
<dbReference type="InterPro" id="IPR016039">
    <property type="entry name" value="Thiolase-like"/>
</dbReference>
<dbReference type="EC" id="2.3.1.16" evidence="11"/>
<dbReference type="FunFam" id="3.40.47.10:FF:000010">
    <property type="entry name" value="Acetyl-CoA acetyltransferase (Thiolase)"/>
    <property type="match status" value="1"/>
</dbReference>
<dbReference type="InterPro" id="IPR020610">
    <property type="entry name" value="Thiolase_AS"/>
</dbReference>
<evidence type="ECO:0000259" key="16">
    <source>
        <dbReference type="Pfam" id="PF00108"/>
    </source>
</evidence>
<dbReference type="AlphaFoldDB" id="A0A1B2ELK4"/>
<dbReference type="Pfam" id="PF00108">
    <property type="entry name" value="Thiolase_N"/>
    <property type="match status" value="1"/>
</dbReference>
<keyword evidence="5" id="KW-0583">PHB biosynthesis</keyword>
<dbReference type="OrthoDB" id="9764638at2"/>
<dbReference type="GO" id="GO:0006635">
    <property type="term" value="P:fatty acid beta-oxidation"/>
    <property type="evidence" value="ECO:0007669"/>
    <property type="project" value="TreeGrafter"/>
</dbReference>
<keyword evidence="8" id="KW-0443">Lipid metabolism</keyword>
<dbReference type="Pfam" id="PF02803">
    <property type="entry name" value="Thiolase_C"/>
    <property type="match status" value="1"/>
</dbReference>
<dbReference type="InterPro" id="IPR020616">
    <property type="entry name" value="Thiolase_N"/>
</dbReference>
<organism evidence="18">
    <name type="scientific">Microvirga ossetica</name>
    <dbReference type="NCBI Taxonomy" id="1882682"/>
    <lineage>
        <taxon>Bacteria</taxon>
        <taxon>Pseudomonadati</taxon>
        <taxon>Pseudomonadota</taxon>
        <taxon>Alphaproteobacteria</taxon>
        <taxon>Hyphomicrobiales</taxon>
        <taxon>Methylobacteriaceae</taxon>
        <taxon>Microvirga</taxon>
    </lineage>
</organism>
<evidence type="ECO:0000256" key="7">
    <source>
        <dbReference type="ARBA" id="ARBA00022946"/>
    </source>
</evidence>
<evidence type="ECO:0000259" key="17">
    <source>
        <dbReference type="Pfam" id="PF02803"/>
    </source>
</evidence>
<evidence type="ECO:0000256" key="15">
    <source>
        <dbReference type="RuleBase" id="RU003557"/>
    </source>
</evidence>
<evidence type="ECO:0000256" key="6">
    <source>
        <dbReference type="ARBA" id="ARBA00022832"/>
    </source>
</evidence>
<name>A0A1B2ELK4_9HYPH</name>
<accession>A0A1B2ELK4</accession>
<keyword evidence="4 15" id="KW-0808">Transferase</keyword>
<dbReference type="InterPro" id="IPR020617">
    <property type="entry name" value="Thiolase_C"/>
</dbReference>
<dbReference type="NCBIfam" id="TIGR01930">
    <property type="entry name" value="AcCoA-C-Actrans"/>
    <property type="match status" value="1"/>
</dbReference>
<evidence type="ECO:0000256" key="5">
    <source>
        <dbReference type="ARBA" id="ARBA00022752"/>
    </source>
</evidence>